<evidence type="ECO:0000256" key="4">
    <source>
        <dbReference type="ARBA" id="ARBA00023136"/>
    </source>
</evidence>
<feature type="region of interest" description="Disordered" evidence="5">
    <location>
        <begin position="29"/>
        <end position="48"/>
    </location>
</feature>
<feature type="compositionally biased region" description="Low complexity" evidence="5">
    <location>
        <begin position="32"/>
        <end position="44"/>
    </location>
</feature>
<evidence type="ECO:0000256" key="2">
    <source>
        <dbReference type="ARBA" id="ARBA00022692"/>
    </source>
</evidence>
<accession>A0A6J2T9S9</accession>
<keyword evidence="3 6" id="KW-1133">Transmembrane helix</keyword>
<dbReference type="AlphaFoldDB" id="A0A6J2T9S9"/>
<dbReference type="PANTHER" id="PTHR13659:SF5">
    <property type="entry name" value="PROTEIN FAM8A1"/>
    <property type="match status" value="1"/>
</dbReference>
<feature type="transmembrane region" description="Helical" evidence="6">
    <location>
        <begin position="233"/>
        <end position="257"/>
    </location>
</feature>
<evidence type="ECO:0000256" key="1">
    <source>
        <dbReference type="ARBA" id="ARBA00004141"/>
    </source>
</evidence>
<dbReference type="GeneID" id="115621985"/>
<organism evidence="8 9">
    <name type="scientific">Drosophila lebanonensis</name>
    <name type="common">Fruit fly</name>
    <name type="synonym">Scaptodrosophila lebanonensis</name>
    <dbReference type="NCBI Taxonomy" id="7225"/>
    <lineage>
        <taxon>Eukaryota</taxon>
        <taxon>Metazoa</taxon>
        <taxon>Ecdysozoa</taxon>
        <taxon>Arthropoda</taxon>
        <taxon>Hexapoda</taxon>
        <taxon>Insecta</taxon>
        <taxon>Pterygota</taxon>
        <taxon>Neoptera</taxon>
        <taxon>Endopterygota</taxon>
        <taxon>Diptera</taxon>
        <taxon>Brachycera</taxon>
        <taxon>Muscomorpha</taxon>
        <taxon>Ephydroidea</taxon>
        <taxon>Drosophilidae</taxon>
        <taxon>Scaptodrosophila</taxon>
    </lineage>
</organism>
<feature type="transmembrane region" description="Helical" evidence="6">
    <location>
        <begin position="175"/>
        <end position="193"/>
    </location>
</feature>
<dbReference type="Proteomes" id="UP000504634">
    <property type="component" value="Unplaced"/>
</dbReference>
<sequence>MYIGRYFIKMVMHAYQKVCLYLQRKMSENTDETTTIPENTTEANGEGQKLIETNNKEMSTKEAYFASLRAWAKQATMTQNATAMFPYYLLANYYPHLFQAQGSSNLPYSQAASQAQAAPIQPNAPVAAVGAARPHFNRFRMLDEIQQQEIIQRVGGYEYVVAPFWKRALAEAIDFIILLLLKIIITFAIVSFLDLNMGFDIHKDVIRKTLDDEDILASFFDLSVDFLTLSSDLILIELMTKLIVCFYEAIWTVWYNGATPGKALMKIRILYVEAVVPLQGQVVPQFLFQAQREPLRALLYPAETPTLVRAFMRALAKNLVMTLLFPICVVMVFFKNNRTAYDIFAKTVVVIDNPNVLHRQPPQ</sequence>
<evidence type="ECO:0000313" key="8">
    <source>
        <dbReference type="Proteomes" id="UP000504634"/>
    </source>
</evidence>
<comment type="subcellular location">
    <subcellularLocation>
        <location evidence="1">Membrane</location>
        <topology evidence="1">Multi-pass membrane protein</topology>
    </subcellularLocation>
</comment>
<protein>
    <submittedName>
        <fullName evidence="9">Protein FAM8A1 isoform X1</fullName>
    </submittedName>
</protein>
<dbReference type="InterPro" id="IPR039871">
    <property type="entry name" value="FAM8A1"/>
</dbReference>
<proteinExistence type="predicted"/>
<evidence type="ECO:0000256" key="3">
    <source>
        <dbReference type="ARBA" id="ARBA00022989"/>
    </source>
</evidence>
<reference evidence="9" key="1">
    <citation type="submission" date="2025-08" db="UniProtKB">
        <authorList>
            <consortium name="RefSeq"/>
        </authorList>
    </citation>
    <scope>IDENTIFICATION</scope>
    <source>
        <strain evidence="9">11010-0011.00</strain>
        <tissue evidence="9">Whole body</tissue>
    </source>
</reference>
<dbReference type="Pfam" id="PF06271">
    <property type="entry name" value="RDD"/>
    <property type="match status" value="1"/>
</dbReference>
<dbReference type="InterPro" id="IPR010432">
    <property type="entry name" value="RDD"/>
</dbReference>
<keyword evidence="2 6" id="KW-0812">Transmembrane</keyword>
<name>A0A6J2T9S9_DROLE</name>
<feature type="domain" description="RDD" evidence="7">
    <location>
        <begin position="161"/>
        <end position="270"/>
    </location>
</feature>
<evidence type="ECO:0000256" key="5">
    <source>
        <dbReference type="SAM" id="MobiDB-lite"/>
    </source>
</evidence>
<feature type="transmembrane region" description="Helical" evidence="6">
    <location>
        <begin position="310"/>
        <end position="334"/>
    </location>
</feature>
<keyword evidence="4 6" id="KW-0472">Membrane</keyword>
<gene>
    <name evidence="9" type="primary">LOC115621985</name>
</gene>
<dbReference type="RefSeq" id="XP_030371702.1">
    <property type="nucleotide sequence ID" value="XM_030515842.1"/>
</dbReference>
<dbReference type="GO" id="GO:0016020">
    <property type="term" value="C:membrane"/>
    <property type="evidence" value="ECO:0007669"/>
    <property type="project" value="UniProtKB-SubCell"/>
</dbReference>
<dbReference type="PANTHER" id="PTHR13659">
    <property type="entry name" value="AUTOSOMAL HIGHLY CONSERVED PROTEIN"/>
    <property type="match status" value="1"/>
</dbReference>
<evidence type="ECO:0000259" key="7">
    <source>
        <dbReference type="Pfam" id="PF06271"/>
    </source>
</evidence>
<keyword evidence="8" id="KW-1185">Reference proteome</keyword>
<dbReference type="OrthoDB" id="10061042at2759"/>
<evidence type="ECO:0000313" key="9">
    <source>
        <dbReference type="RefSeq" id="XP_030371702.1"/>
    </source>
</evidence>
<evidence type="ECO:0000256" key="6">
    <source>
        <dbReference type="SAM" id="Phobius"/>
    </source>
</evidence>